<comment type="caution">
    <text evidence="1">The sequence shown here is derived from an EMBL/GenBank/DDBJ whole genome shotgun (WGS) entry which is preliminary data.</text>
</comment>
<organism evidence="1 2">
    <name type="scientific">Marimonas arenosa</name>
    <dbReference type="NCBI Taxonomy" id="1795305"/>
    <lineage>
        <taxon>Bacteria</taxon>
        <taxon>Pseudomonadati</taxon>
        <taxon>Pseudomonadota</taxon>
        <taxon>Alphaproteobacteria</taxon>
        <taxon>Rhodobacterales</taxon>
        <taxon>Paracoccaceae</taxon>
        <taxon>Marimonas</taxon>
    </lineage>
</organism>
<evidence type="ECO:0000313" key="1">
    <source>
        <dbReference type="EMBL" id="MDQ2090709.1"/>
    </source>
</evidence>
<protein>
    <submittedName>
        <fullName evidence="1">Uncharacterized protein</fullName>
    </submittedName>
</protein>
<accession>A0AAE4B5V3</accession>
<evidence type="ECO:0000313" key="2">
    <source>
        <dbReference type="Proteomes" id="UP001226762"/>
    </source>
</evidence>
<dbReference type="Proteomes" id="UP001226762">
    <property type="component" value="Unassembled WGS sequence"/>
</dbReference>
<dbReference type="RefSeq" id="WP_306735978.1">
    <property type="nucleotide sequence ID" value="NZ_JANHAX010000003.1"/>
</dbReference>
<keyword evidence="2" id="KW-1185">Reference proteome</keyword>
<dbReference type="EMBL" id="JANHAX010000003">
    <property type="protein sequence ID" value="MDQ2090709.1"/>
    <property type="molecule type" value="Genomic_DNA"/>
</dbReference>
<dbReference type="AlphaFoldDB" id="A0AAE4B5V3"/>
<reference evidence="1" key="1">
    <citation type="submission" date="2022-07" db="EMBL/GenBank/DDBJ databases">
        <authorList>
            <person name="Otstavnykh N."/>
            <person name="Isaeva M."/>
            <person name="Bystritskaya E."/>
        </authorList>
    </citation>
    <scope>NUCLEOTIDE SEQUENCE</scope>
    <source>
        <strain evidence="1">KCTC 52189</strain>
    </source>
</reference>
<proteinExistence type="predicted"/>
<name>A0AAE4B5V3_9RHOB</name>
<sequence>MKTLLKLGIYLTLTACNTPSLGFRGVAPVRITAGQSTFDVRVDGNRAEAIRLNREWAPRLEAVAPRAVVAIEKVSGCEVTKLGGDQALITARLRCAGDATPMTVAPGRIEYDCDIDDVYVNRSLAERIAEMTCTPRPY</sequence>
<reference evidence="1" key="2">
    <citation type="submission" date="2023-02" db="EMBL/GenBank/DDBJ databases">
        <title>'Rhodoalgimonas zhirmunskyi' gen. nov., isolated from a red alga.</title>
        <authorList>
            <person name="Nedashkovskaya O.I."/>
            <person name="Otstavnykh N.Y."/>
            <person name="Bystritskaya E.P."/>
            <person name="Balabanova L.A."/>
            <person name="Isaeva M.P."/>
        </authorList>
    </citation>
    <scope>NUCLEOTIDE SEQUENCE</scope>
    <source>
        <strain evidence="1">KCTC 52189</strain>
    </source>
</reference>
<gene>
    <name evidence="1" type="ORF">NO357_12435</name>
</gene>